<dbReference type="Gene3D" id="3.40.50.300">
    <property type="entry name" value="P-loop containing nucleotide triphosphate hydrolases"/>
    <property type="match status" value="1"/>
</dbReference>
<dbReference type="PROSITE" id="PS50893">
    <property type="entry name" value="ABC_TRANSPORTER_2"/>
    <property type="match status" value="1"/>
</dbReference>
<keyword evidence="3" id="KW-0547">Nucleotide-binding</keyword>
<evidence type="ECO:0000256" key="1">
    <source>
        <dbReference type="ARBA" id="ARBA00005417"/>
    </source>
</evidence>
<evidence type="ECO:0000256" key="4">
    <source>
        <dbReference type="ARBA" id="ARBA00022840"/>
    </source>
</evidence>
<keyword evidence="4" id="KW-0067">ATP-binding</keyword>
<dbReference type="InterPro" id="IPR050683">
    <property type="entry name" value="Bact_Polysacc_Export_ATP-bd"/>
</dbReference>
<gene>
    <name evidence="6" type="ORF">AMPC_03030</name>
</gene>
<reference evidence="7" key="1">
    <citation type="journal article" date="2022" name="Int. J. Syst. Evol. Microbiol.">
        <title>Anaeromyxobacter oryzae sp. nov., Anaeromyxobacter diazotrophicus sp. nov. and Anaeromyxobacter paludicola sp. nov., isolated from paddy soils.</title>
        <authorList>
            <person name="Itoh H."/>
            <person name="Xu Z."/>
            <person name="Mise K."/>
            <person name="Masuda Y."/>
            <person name="Ushijima N."/>
            <person name="Hayakawa C."/>
            <person name="Shiratori Y."/>
            <person name="Senoo K."/>
        </authorList>
    </citation>
    <scope>NUCLEOTIDE SEQUENCE [LARGE SCALE GENOMIC DNA]</scope>
    <source>
        <strain evidence="7">Red630</strain>
    </source>
</reference>
<protein>
    <recommendedName>
        <fullName evidence="5">ABC transporter domain-containing protein</fullName>
    </recommendedName>
</protein>
<dbReference type="Pfam" id="PF00005">
    <property type="entry name" value="ABC_tran"/>
    <property type="match status" value="1"/>
</dbReference>
<organism evidence="6 7">
    <name type="scientific">Anaeromyxobacter paludicola</name>
    <dbReference type="NCBI Taxonomy" id="2918171"/>
    <lineage>
        <taxon>Bacteria</taxon>
        <taxon>Pseudomonadati</taxon>
        <taxon>Myxococcota</taxon>
        <taxon>Myxococcia</taxon>
        <taxon>Myxococcales</taxon>
        <taxon>Cystobacterineae</taxon>
        <taxon>Anaeromyxobacteraceae</taxon>
        <taxon>Anaeromyxobacter</taxon>
    </lineage>
</organism>
<keyword evidence="2" id="KW-0813">Transport</keyword>
<name>A0ABM7X5U8_9BACT</name>
<evidence type="ECO:0000256" key="3">
    <source>
        <dbReference type="ARBA" id="ARBA00022741"/>
    </source>
</evidence>
<dbReference type="EMBL" id="AP025592">
    <property type="protein sequence ID" value="BDG07190.1"/>
    <property type="molecule type" value="Genomic_DNA"/>
</dbReference>
<feature type="domain" description="ABC transporter" evidence="5">
    <location>
        <begin position="24"/>
        <end position="248"/>
    </location>
</feature>
<sequence length="255" mass="27989">MPGSLSFQHVSICFRMHREKVNTLKEAILGRFRHLGAADELWAVKDVSFDVRPGESVGLIGHNGSGKSTLLKMAAGVLKPTRGTVRVDGRVSPMIELAAGFDPDLTGRDNVFLNGALMGYSRKEMARKFDRIVEFSELGELIDMPVKNYSSGMYARLGFAIAADVEPEILIIDEVLAVGDERFQAKCMERIRAIRASGCTIFYVSHGMDSVEELCGRVLVMHHGELVFDGPPVPAIARYRELQGFSPPAPHSRAG</sequence>
<dbReference type="Proteomes" id="UP001162734">
    <property type="component" value="Chromosome"/>
</dbReference>
<evidence type="ECO:0000259" key="5">
    <source>
        <dbReference type="PROSITE" id="PS50893"/>
    </source>
</evidence>
<keyword evidence="7" id="KW-1185">Reference proteome</keyword>
<dbReference type="CDD" id="cd03220">
    <property type="entry name" value="ABC_KpsT_Wzt"/>
    <property type="match status" value="1"/>
</dbReference>
<proteinExistence type="inferred from homology"/>
<dbReference type="InterPro" id="IPR003593">
    <property type="entry name" value="AAA+_ATPase"/>
</dbReference>
<evidence type="ECO:0000313" key="7">
    <source>
        <dbReference type="Proteomes" id="UP001162734"/>
    </source>
</evidence>
<dbReference type="InterPro" id="IPR003439">
    <property type="entry name" value="ABC_transporter-like_ATP-bd"/>
</dbReference>
<comment type="similarity">
    <text evidence="1">Belongs to the ABC transporter superfamily.</text>
</comment>
<dbReference type="SUPFAM" id="SSF52540">
    <property type="entry name" value="P-loop containing nucleoside triphosphate hydrolases"/>
    <property type="match status" value="1"/>
</dbReference>
<dbReference type="InterPro" id="IPR027417">
    <property type="entry name" value="P-loop_NTPase"/>
</dbReference>
<evidence type="ECO:0000256" key="2">
    <source>
        <dbReference type="ARBA" id="ARBA00022448"/>
    </source>
</evidence>
<dbReference type="InterPro" id="IPR015860">
    <property type="entry name" value="ABC_transpr_TagH-like"/>
</dbReference>
<dbReference type="SMART" id="SM00382">
    <property type="entry name" value="AAA"/>
    <property type="match status" value="1"/>
</dbReference>
<dbReference type="PANTHER" id="PTHR46743">
    <property type="entry name" value="TEICHOIC ACIDS EXPORT ATP-BINDING PROTEIN TAGH"/>
    <property type="match status" value="1"/>
</dbReference>
<dbReference type="RefSeq" id="WP_248343793.1">
    <property type="nucleotide sequence ID" value="NZ_AP025592.1"/>
</dbReference>
<evidence type="ECO:0000313" key="6">
    <source>
        <dbReference type="EMBL" id="BDG07190.1"/>
    </source>
</evidence>
<dbReference type="PANTHER" id="PTHR46743:SF2">
    <property type="entry name" value="TEICHOIC ACIDS EXPORT ATP-BINDING PROTEIN TAGH"/>
    <property type="match status" value="1"/>
</dbReference>
<accession>A0ABM7X5U8</accession>